<dbReference type="HOGENOM" id="CLU_764365_0_0_9"/>
<proteinExistence type="predicted"/>
<dbReference type="Pfam" id="PF03269">
    <property type="entry name" value="DUF268"/>
    <property type="match status" value="1"/>
</dbReference>
<name>E0S042_BUTPB</name>
<gene>
    <name evidence="1" type="ordered locus">bpr_I0496</name>
</gene>
<dbReference type="Gene3D" id="3.40.50.150">
    <property type="entry name" value="Vaccinia Virus protein VP39"/>
    <property type="match status" value="1"/>
</dbReference>
<organism evidence="1 2">
    <name type="scientific">Butyrivibrio proteoclasticus (strain ATCC 51982 / DSM 14932 / B316)</name>
    <name type="common">Clostridium proteoclasticum</name>
    <dbReference type="NCBI Taxonomy" id="515622"/>
    <lineage>
        <taxon>Bacteria</taxon>
        <taxon>Bacillati</taxon>
        <taxon>Bacillota</taxon>
        <taxon>Clostridia</taxon>
        <taxon>Lachnospirales</taxon>
        <taxon>Lachnospiraceae</taxon>
        <taxon>Butyrivibrio</taxon>
    </lineage>
</organism>
<evidence type="ECO:0000313" key="1">
    <source>
        <dbReference type="EMBL" id="ADL33243.1"/>
    </source>
</evidence>
<dbReference type="SUPFAM" id="SSF53335">
    <property type="entry name" value="S-adenosyl-L-methionine-dependent methyltransferases"/>
    <property type="match status" value="1"/>
</dbReference>
<dbReference type="AlphaFoldDB" id="E0S042"/>
<dbReference type="eggNOG" id="COG2226">
    <property type="taxonomic scope" value="Bacteria"/>
</dbReference>
<dbReference type="Proteomes" id="UP000001299">
    <property type="component" value="Chromosome 1"/>
</dbReference>
<evidence type="ECO:0008006" key="3">
    <source>
        <dbReference type="Google" id="ProtNLM"/>
    </source>
</evidence>
<protein>
    <recommendedName>
        <fullName evidence="3">Methyltransferase domain-containing protein</fullName>
    </recommendedName>
</protein>
<dbReference type="EMBL" id="CP001810">
    <property type="protein sequence ID" value="ADL33243.1"/>
    <property type="molecule type" value="Genomic_DNA"/>
</dbReference>
<dbReference type="STRING" id="515622.bpr_I0496"/>
<evidence type="ECO:0000313" key="2">
    <source>
        <dbReference type="Proteomes" id="UP000001299"/>
    </source>
</evidence>
<dbReference type="InterPro" id="IPR004951">
    <property type="entry name" value="DUF268_CAE_spp"/>
</dbReference>
<accession>E0S042</accession>
<sequence>MKEVTFWAHIFEESAYKKIDTLRELMRIFYNKDDFEVIIIKSIDDSYGKIAAFEQEYPENVMLVECDATAANPQEIMLGYAGGACFLEIDDKFRIDENPFDKLLYDAAICDEDNFKYIRNKYTYILLGSGDGAFPYMREYEKQCLADYRDNAGHIDMHYFYQDIYVASKVQKLGIRHIYDIGSRVDGYISHLLSMGIFVTMIDVRPLDYEVKGLDFIQGNATELSTIKDYSLEYMSCLHALEHFGLGRYGDPMDYFGWKHALTQYKRVLKNKGLLFLSVPVGKTQRVCFNAHRIFRPMTIVNELCPEMRLLEYANIRGGKVSTIDFSNNKQFEKTKEILDEYAENKMGEYDCGIFVFERTSL</sequence>
<reference evidence="1 2" key="1">
    <citation type="journal article" date="2010" name="PLoS ONE">
        <title>The glycobiome of the rumen bacterium Butyrivibrio proteoclasticus B316(T) highlights adaptation to a polysaccharide-rich environment.</title>
        <authorList>
            <person name="Kelly W.J."/>
            <person name="Leahy S.C."/>
            <person name="Altermann E."/>
            <person name="Yeoman C.J."/>
            <person name="Dunne J.C."/>
            <person name="Kong Z."/>
            <person name="Pacheco D.M."/>
            <person name="Li D."/>
            <person name="Noel S.J."/>
            <person name="Moon C.D."/>
            <person name="Cookson A.L."/>
            <person name="Attwood G.T."/>
        </authorList>
    </citation>
    <scope>NUCLEOTIDE SEQUENCE [LARGE SCALE GENOMIC DNA]</scope>
    <source>
        <strain evidence="2">ATCC 51982 / DSM 14932 / B316</strain>
    </source>
</reference>
<keyword evidence="2" id="KW-1185">Reference proteome</keyword>
<dbReference type="InterPro" id="IPR029063">
    <property type="entry name" value="SAM-dependent_MTases_sf"/>
</dbReference>
<dbReference type="RefSeq" id="WP_013279900.1">
    <property type="nucleotide sequence ID" value="NC_014387.1"/>
</dbReference>
<dbReference type="KEGG" id="bpb:bpr_I0496"/>